<keyword evidence="2" id="KW-1185">Reference proteome</keyword>
<dbReference type="STRING" id="475255.SAMN04488101_103233"/>
<proteinExistence type="predicted"/>
<name>A0A1W2CA98_9SPHI</name>
<dbReference type="EMBL" id="FWYB01000003">
    <property type="protein sequence ID" value="SMC81618.1"/>
    <property type="molecule type" value="Genomic_DNA"/>
</dbReference>
<protein>
    <submittedName>
        <fullName evidence="1">Uncharacterized protein</fullName>
    </submittedName>
</protein>
<reference evidence="1 2" key="1">
    <citation type="submission" date="2017-04" db="EMBL/GenBank/DDBJ databases">
        <authorList>
            <person name="Afonso C.L."/>
            <person name="Miller P.J."/>
            <person name="Scott M.A."/>
            <person name="Spackman E."/>
            <person name="Goraichik I."/>
            <person name="Dimitrov K.M."/>
            <person name="Suarez D.L."/>
            <person name="Swayne D.E."/>
        </authorList>
    </citation>
    <scope>NUCLEOTIDE SEQUENCE [LARGE SCALE GENOMIC DNA]</scope>
    <source>
        <strain evidence="1 2">DSM 19625</strain>
    </source>
</reference>
<organism evidence="1 2">
    <name type="scientific">Pedobacter nyackensis</name>
    <dbReference type="NCBI Taxonomy" id="475255"/>
    <lineage>
        <taxon>Bacteria</taxon>
        <taxon>Pseudomonadati</taxon>
        <taxon>Bacteroidota</taxon>
        <taxon>Sphingobacteriia</taxon>
        <taxon>Sphingobacteriales</taxon>
        <taxon>Sphingobacteriaceae</taxon>
        <taxon>Pedobacter</taxon>
    </lineage>
</organism>
<dbReference type="AlphaFoldDB" id="A0A1W2CA98"/>
<dbReference type="Proteomes" id="UP000192678">
    <property type="component" value="Unassembled WGS sequence"/>
</dbReference>
<sequence>MLAAVILLLLVATYAYLELRKYKSYRNRVHADADFIVKIDADKLYRTLAIDYLRNSSHYKRKKGGAIKSGLNIPANIFIYTVHSKSLQTYFCSLPVADTATLKSFIKKELGISQFKNTGKYLRGTSANGQTTVAFNNHTFAAGYSLTKENTNDVLEDLLNAQNLLEDKDPKLKQLKAINAHLAYVFKEHTGTGDFKDGLMHLQGDFNFKGFNVDGKVFNHRVFDKHAIVKMWLNTSINSNDKYAAFQVKDHTIYPDSLLKYCKGYIDLELTSPAIQTDTLITYEYNDDFEKEEIITPRTVKVPGINSIINADAGSLLTYLNKEDIVSSGIVNRQLFPLYSVYAKTSISAVMLSTNKHAAFSSSRQNSPYFFYLEADFEKLKAQGQFLLLESYIKQVTNLKVKAWNRIPGQSHFEMDLYFKLKHINALGQLF</sequence>
<evidence type="ECO:0000313" key="1">
    <source>
        <dbReference type="EMBL" id="SMC81618.1"/>
    </source>
</evidence>
<accession>A0A1W2CA98</accession>
<evidence type="ECO:0000313" key="2">
    <source>
        <dbReference type="Proteomes" id="UP000192678"/>
    </source>
</evidence>
<gene>
    <name evidence="1" type="ORF">SAMN04488101_103233</name>
</gene>